<gene>
    <name evidence="1" type="ORF">A3D03_01995</name>
</gene>
<dbReference type="Pfam" id="PF01371">
    <property type="entry name" value="Trp_repressor"/>
    <property type="match status" value="1"/>
</dbReference>
<dbReference type="InterPro" id="IPR010921">
    <property type="entry name" value="Trp_repressor/repl_initiator"/>
</dbReference>
<accession>A0A1F6ACH6</accession>
<dbReference type="STRING" id="1798384.A3D03_01995"/>
<dbReference type="Proteomes" id="UP000177092">
    <property type="component" value="Unassembled WGS sequence"/>
</dbReference>
<evidence type="ECO:0000313" key="2">
    <source>
        <dbReference type="Proteomes" id="UP000177092"/>
    </source>
</evidence>
<dbReference type="GO" id="GO:0003700">
    <property type="term" value="F:DNA-binding transcription factor activity"/>
    <property type="evidence" value="ECO:0007669"/>
    <property type="project" value="InterPro"/>
</dbReference>
<reference evidence="1 2" key="1">
    <citation type="journal article" date="2016" name="Nat. Commun.">
        <title>Thousands of microbial genomes shed light on interconnected biogeochemical processes in an aquifer system.</title>
        <authorList>
            <person name="Anantharaman K."/>
            <person name="Brown C.T."/>
            <person name="Hug L.A."/>
            <person name="Sharon I."/>
            <person name="Castelle C.J."/>
            <person name="Probst A.J."/>
            <person name="Thomas B.C."/>
            <person name="Singh A."/>
            <person name="Wilkins M.J."/>
            <person name="Karaoz U."/>
            <person name="Brodie E.L."/>
            <person name="Williams K.H."/>
            <person name="Hubbard S.S."/>
            <person name="Banfield J.F."/>
        </authorList>
    </citation>
    <scope>NUCLEOTIDE SEQUENCE [LARGE SCALE GENOMIC DNA]</scope>
</reference>
<dbReference type="AlphaFoldDB" id="A0A1F6ACH6"/>
<sequence length="147" mass="17348">MTQISKFPLRKEIEERIYEVFLESIGMVRSRGEVTSLLEDLLSPTEKTMLAKRISIAFLLAKKYDQRTISKTLKVGLETVSKVSRSMRSGKGGYRMVAGNIMRNEKLNEFVQKIDDFINDVFPPKGRDWRKWRKDRWEEKKRNQKAF</sequence>
<dbReference type="EMBL" id="MFJN01000009">
    <property type="protein sequence ID" value="OGG22113.1"/>
    <property type="molecule type" value="Genomic_DNA"/>
</dbReference>
<dbReference type="GO" id="GO:0043565">
    <property type="term" value="F:sequence-specific DNA binding"/>
    <property type="evidence" value="ECO:0007669"/>
    <property type="project" value="InterPro"/>
</dbReference>
<dbReference type="SUPFAM" id="SSF48295">
    <property type="entry name" value="TrpR-like"/>
    <property type="match status" value="1"/>
</dbReference>
<protein>
    <recommendedName>
        <fullName evidence="3">TrpR like protein, YerC/YecD</fullName>
    </recommendedName>
</protein>
<dbReference type="InterPro" id="IPR000831">
    <property type="entry name" value="Trp_repress"/>
</dbReference>
<proteinExistence type="predicted"/>
<evidence type="ECO:0000313" key="1">
    <source>
        <dbReference type="EMBL" id="OGG22113.1"/>
    </source>
</evidence>
<dbReference type="InterPro" id="IPR038116">
    <property type="entry name" value="TrpR-like_sf"/>
</dbReference>
<organism evidence="1 2">
    <name type="scientific">Candidatus Gottesmanbacteria bacterium RIFCSPHIGHO2_02_FULL_40_13</name>
    <dbReference type="NCBI Taxonomy" id="1798384"/>
    <lineage>
        <taxon>Bacteria</taxon>
        <taxon>Candidatus Gottesmaniibacteriota</taxon>
    </lineage>
</organism>
<comment type="caution">
    <text evidence="1">The sequence shown here is derived from an EMBL/GenBank/DDBJ whole genome shotgun (WGS) entry which is preliminary data.</text>
</comment>
<dbReference type="Gene3D" id="1.10.1270.10">
    <property type="entry name" value="TrpR-like"/>
    <property type="match status" value="1"/>
</dbReference>
<name>A0A1F6ACH6_9BACT</name>
<evidence type="ECO:0008006" key="3">
    <source>
        <dbReference type="Google" id="ProtNLM"/>
    </source>
</evidence>